<name>A0A511N6V0_DEIC1</name>
<dbReference type="Gene3D" id="3.10.310.10">
    <property type="entry name" value="Diaminopimelate Epimerase, Chain A, domain 1"/>
    <property type="match status" value="2"/>
</dbReference>
<proteinExistence type="predicted"/>
<dbReference type="SUPFAM" id="SSF54506">
    <property type="entry name" value="Diaminopimelate epimerase-like"/>
    <property type="match status" value="2"/>
</dbReference>
<dbReference type="GO" id="GO:0003824">
    <property type="term" value="F:catalytic activity"/>
    <property type="evidence" value="ECO:0007669"/>
    <property type="project" value="InterPro"/>
</dbReference>
<evidence type="ECO:0000313" key="1">
    <source>
        <dbReference type="EMBL" id="GEM48550.1"/>
    </source>
</evidence>
<reference evidence="1 2" key="1">
    <citation type="submission" date="2019-07" db="EMBL/GenBank/DDBJ databases">
        <title>Whole genome shotgun sequence of Deinococcus cellulosilyticus NBRC 106333.</title>
        <authorList>
            <person name="Hosoyama A."/>
            <person name="Uohara A."/>
            <person name="Ohji S."/>
            <person name="Ichikawa N."/>
        </authorList>
    </citation>
    <scope>NUCLEOTIDE SEQUENCE [LARGE SCALE GENOMIC DNA]</scope>
    <source>
        <strain evidence="1 2">NBRC 106333</strain>
    </source>
</reference>
<dbReference type="Proteomes" id="UP000321306">
    <property type="component" value="Unassembled WGS sequence"/>
</dbReference>
<sequence>MPQTYIYTVYNDYPSATGGKVIAVCEEALEAEFQAIAKQNAAKYGAPITAFITEYAQDHVSLRFFNAQKEKGDSDSGAIVALAHLKERGEIDKTVQLNMQEVMQARLQHGMYHILQGDAKAWEVPVDLDHVCEALQIDHSDLDQRYPIMAASTSRPNLVVPLTAEGLRSAKPNLELVTDLNNATGTRGLIFVCLEGEISFRYTAPLKNIVEDNAASNTYATLCGYLSKVGMLEDGAQRLSVTQAVAIKKPSRLSASFTVENGEARDIWVGGLVTRQEVLDLTTDEEEE</sequence>
<comment type="caution">
    <text evidence="1">The sequence shown here is derived from an EMBL/GenBank/DDBJ whole genome shotgun (WGS) entry which is preliminary data.</text>
</comment>
<protein>
    <recommendedName>
        <fullName evidence="3">Phenazine biosynthesis PhzC/PhzF protein</fullName>
    </recommendedName>
</protein>
<dbReference type="EMBL" id="BJXB01000022">
    <property type="protein sequence ID" value="GEM48550.1"/>
    <property type="molecule type" value="Genomic_DNA"/>
</dbReference>
<dbReference type="RefSeq" id="WP_186816162.1">
    <property type="nucleotide sequence ID" value="NZ_BJXB01000022.1"/>
</dbReference>
<evidence type="ECO:0000313" key="2">
    <source>
        <dbReference type="Proteomes" id="UP000321306"/>
    </source>
</evidence>
<dbReference type="PIRSF" id="PIRSF016184">
    <property type="entry name" value="PhzC_PhzF"/>
    <property type="match status" value="1"/>
</dbReference>
<dbReference type="Pfam" id="PF02567">
    <property type="entry name" value="PhzC-PhzF"/>
    <property type="match status" value="1"/>
</dbReference>
<gene>
    <name evidence="1" type="ORF">DC3_41850</name>
</gene>
<dbReference type="InterPro" id="IPR003719">
    <property type="entry name" value="Phenazine_PhzF-like"/>
</dbReference>
<organism evidence="1 2">
    <name type="scientific">Deinococcus cellulosilyticus (strain DSM 18568 / NBRC 106333 / KACC 11606 / 5516J-15)</name>
    <dbReference type="NCBI Taxonomy" id="1223518"/>
    <lineage>
        <taxon>Bacteria</taxon>
        <taxon>Thermotogati</taxon>
        <taxon>Deinococcota</taxon>
        <taxon>Deinococci</taxon>
        <taxon>Deinococcales</taxon>
        <taxon>Deinococcaceae</taxon>
        <taxon>Deinococcus</taxon>
    </lineage>
</organism>
<evidence type="ECO:0008006" key="3">
    <source>
        <dbReference type="Google" id="ProtNLM"/>
    </source>
</evidence>
<accession>A0A511N6V0</accession>
<dbReference type="AlphaFoldDB" id="A0A511N6V0"/>
<keyword evidence="2" id="KW-1185">Reference proteome</keyword>